<evidence type="ECO:0000256" key="10">
    <source>
        <dbReference type="ARBA" id="ARBA00022840"/>
    </source>
</evidence>
<keyword evidence="15" id="KW-1185">Reference proteome</keyword>
<comment type="caution">
    <text evidence="14">The sequence shown here is derived from an EMBL/GenBank/DDBJ whole genome shotgun (WGS) entry which is preliminary data.</text>
</comment>
<dbReference type="PROSITE" id="PS50887">
    <property type="entry name" value="GGDEF"/>
    <property type="match status" value="1"/>
</dbReference>
<dbReference type="GO" id="GO:0051607">
    <property type="term" value="P:defense response to virus"/>
    <property type="evidence" value="ECO:0007669"/>
    <property type="project" value="UniProtKB-KW"/>
</dbReference>
<reference evidence="14 15" key="1">
    <citation type="submission" date="2019-03" db="EMBL/GenBank/DDBJ databases">
        <title>Genomic Encyclopedia of Type Strains, Phase IV (KMG-IV): sequencing the most valuable type-strain genomes for metagenomic binning, comparative biology and taxonomic classification.</title>
        <authorList>
            <person name="Goeker M."/>
        </authorList>
    </citation>
    <scope>NUCLEOTIDE SEQUENCE [LARGE SCALE GENOMIC DNA]</scope>
    <source>
        <strain evidence="14 15">DSM 24455</strain>
    </source>
</reference>
<dbReference type="NCBIfam" id="TIGR02578">
    <property type="entry name" value="cas_TM1811_Csm1"/>
    <property type="match status" value="1"/>
</dbReference>
<keyword evidence="6" id="KW-0547">Nucleotide-binding</keyword>
<evidence type="ECO:0000256" key="5">
    <source>
        <dbReference type="ARBA" id="ARBA00022722"/>
    </source>
</evidence>
<evidence type="ECO:0000256" key="4">
    <source>
        <dbReference type="ARBA" id="ARBA00022679"/>
    </source>
</evidence>
<gene>
    <name evidence="14" type="ORF">EDD71_11921</name>
</gene>
<dbReference type="EMBL" id="SOAZ01000019">
    <property type="protein sequence ID" value="TDT51291.1"/>
    <property type="molecule type" value="Genomic_DNA"/>
</dbReference>
<dbReference type="Pfam" id="PF18211">
    <property type="entry name" value="Csm1_B"/>
    <property type="match status" value="1"/>
</dbReference>
<evidence type="ECO:0000313" key="14">
    <source>
        <dbReference type="EMBL" id="TDT51291.1"/>
    </source>
</evidence>
<accession>A0A4R7KBX2</accession>
<evidence type="ECO:0000256" key="1">
    <source>
        <dbReference type="ARBA" id="ARBA00001968"/>
    </source>
</evidence>
<keyword evidence="9" id="KW-0269">Exonuclease</keyword>
<comment type="similarity">
    <text evidence="2">Belongs to the CRISPR-associated Cas10/Csm1 family.</text>
</comment>
<dbReference type="InterPro" id="IPR000160">
    <property type="entry name" value="GGDEF_dom"/>
</dbReference>
<dbReference type="InterPro" id="IPR043128">
    <property type="entry name" value="Rev_trsase/Diguanyl_cyclase"/>
</dbReference>
<dbReference type="Gene3D" id="1.10.3210.10">
    <property type="entry name" value="Hypothetical protein af1432"/>
    <property type="match status" value="1"/>
</dbReference>
<dbReference type="InterPro" id="IPR052117">
    <property type="entry name" value="Cas10/Csm1_subtype-III-A"/>
</dbReference>
<dbReference type="InterPro" id="IPR013408">
    <property type="entry name" value="Cas10/Csm1"/>
</dbReference>
<evidence type="ECO:0000256" key="11">
    <source>
        <dbReference type="ARBA" id="ARBA00023118"/>
    </source>
</evidence>
<keyword evidence="8" id="KW-0378">Hydrolase</keyword>
<keyword evidence="7" id="KW-0255">Endonuclease</keyword>
<evidence type="ECO:0000256" key="9">
    <source>
        <dbReference type="ARBA" id="ARBA00022839"/>
    </source>
</evidence>
<dbReference type="InterPro" id="IPR041062">
    <property type="entry name" value="Csm1_B"/>
</dbReference>
<dbReference type="GO" id="GO:0004527">
    <property type="term" value="F:exonuclease activity"/>
    <property type="evidence" value="ECO:0007669"/>
    <property type="project" value="UniProtKB-KW"/>
</dbReference>
<evidence type="ECO:0000256" key="6">
    <source>
        <dbReference type="ARBA" id="ARBA00022741"/>
    </source>
</evidence>
<dbReference type="GO" id="GO:0005524">
    <property type="term" value="F:ATP binding"/>
    <property type="evidence" value="ECO:0007669"/>
    <property type="project" value="UniProtKB-KW"/>
</dbReference>
<proteinExistence type="inferred from homology"/>
<feature type="domain" description="GGDEF" evidence="13">
    <location>
        <begin position="508"/>
        <end position="651"/>
    </location>
</feature>
<evidence type="ECO:0000313" key="15">
    <source>
        <dbReference type="Proteomes" id="UP000295325"/>
    </source>
</evidence>
<dbReference type="PANTHER" id="PTHR36528">
    <property type="entry name" value="CRISPR SYSTEM SINGLE-STRAND-SPECIFIC DEOXYRIBONUCLEASE CAS10/CSM1 (SUBTYPE III-A)"/>
    <property type="match status" value="1"/>
</dbReference>
<evidence type="ECO:0000256" key="12">
    <source>
        <dbReference type="ARBA" id="ARBA00032922"/>
    </source>
</evidence>
<evidence type="ECO:0000256" key="8">
    <source>
        <dbReference type="ARBA" id="ARBA00022801"/>
    </source>
</evidence>
<organism evidence="14 15">
    <name type="scientific">Fonticella tunisiensis</name>
    <dbReference type="NCBI Taxonomy" id="1096341"/>
    <lineage>
        <taxon>Bacteria</taxon>
        <taxon>Bacillati</taxon>
        <taxon>Bacillota</taxon>
        <taxon>Clostridia</taxon>
        <taxon>Eubacteriales</taxon>
        <taxon>Clostridiaceae</taxon>
        <taxon>Fonticella</taxon>
    </lineage>
</organism>
<dbReference type="Gene3D" id="3.30.70.270">
    <property type="match status" value="1"/>
</dbReference>
<keyword evidence="10" id="KW-0067">ATP-binding</keyword>
<dbReference type="PANTHER" id="PTHR36528:SF1">
    <property type="entry name" value="CRISPR SYSTEM SINGLE-STRAND-SPECIFIC DEOXYRIBONUCLEASE CAS10_CSM1 (SUBTYPE III-A)"/>
    <property type="match status" value="1"/>
</dbReference>
<evidence type="ECO:0000256" key="3">
    <source>
        <dbReference type="ARBA" id="ARBA00014333"/>
    </source>
</evidence>
<dbReference type="AlphaFoldDB" id="A0A4R7KBX2"/>
<dbReference type="GO" id="GO:0004519">
    <property type="term" value="F:endonuclease activity"/>
    <property type="evidence" value="ECO:0007669"/>
    <property type="project" value="UniProtKB-KW"/>
</dbReference>
<name>A0A4R7KBX2_9CLOT</name>
<dbReference type="RefSeq" id="WP_166636448.1">
    <property type="nucleotide sequence ID" value="NZ_SOAZ01000019.1"/>
</dbReference>
<evidence type="ECO:0000256" key="7">
    <source>
        <dbReference type="ARBA" id="ARBA00022759"/>
    </source>
</evidence>
<dbReference type="InterPro" id="IPR054767">
    <property type="entry name" value="Cas10-Cmr2_palm2"/>
</dbReference>
<evidence type="ECO:0000256" key="2">
    <source>
        <dbReference type="ARBA" id="ARBA00005700"/>
    </source>
</evidence>
<dbReference type="InterPro" id="IPR006674">
    <property type="entry name" value="HD_domain"/>
</dbReference>
<keyword evidence="5" id="KW-0540">Nuclease</keyword>
<evidence type="ECO:0000259" key="13">
    <source>
        <dbReference type="PROSITE" id="PS50887"/>
    </source>
</evidence>
<dbReference type="Proteomes" id="UP000295325">
    <property type="component" value="Unassembled WGS sequence"/>
</dbReference>
<sequence>MKQEFQLHEVYLSSLLHDIGEFYKRAALEDDKNKVYNTFKEKLPAQDINSPGHREWGAYFCKNTSLDKKDVIAQRILEHHNPVSLVGKIIKIADILSSGKDREQKDKIIDYRNIESVLSLVDIGKKTNKKYKALGKASVYKGLLDSEQPNIKKEYKILWDEFYETIKNEKDDERIYYILKEYTQNIRKDFDNTSDISLFSHLNTTAAIAVCIYRQYEEEIKKGEFEKIEALLDKLEGGKSPEDEIFCLLKGDISGIQGFIYNVDMDGALKALKGRSFYVAYILEIIARYIIKNEGLTLSNLLYCGGGHSYILLPAKSIDNLPKYQRFVDEVLYKAHSLDVAVLLAAERFDAGIFTNNNFSEIFDKVGKMLAQGKNRKNKSIMSHDMFKPRWLAERICPYCNRKMDSDKCSFCSSFESLGDNLIKHRYISFEDVINEKRQIKNVFDIFESFGFRIRFSDEPNLKSYSISKEEFDFKKSMYYIKTANHLHKNGNGVVSLDDISKISDGIKRWGILRGDVDNLGKIFHSGLKENKSIARVSTLSNELDMFFGNFLEGFIRDEFKECDVIYSGGDDFFIIGPWSKLPYLAEEINKRLCEYAGGNPNITVSMAIEIAPDIKFPIYRVAEVAGENLDRAKDCKRGNYEKNAISLMGQAVGWEEYDTHKLIKEILVGLINDKVTRNIFNVLYSIFEQNQRAKDNNEIFRTWRLVYYIAKLKERYSKNKSEIDKLINLILKNHNELYSKLESATIWADLETRC</sequence>
<dbReference type="Pfam" id="PF22335">
    <property type="entry name" value="Cas10-Cmr2_palm2"/>
    <property type="match status" value="1"/>
</dbReference>
<dbReference type="SUPFAM" id="SSF109604">
    <property type="entry name" value="HD-domain/PDEase-like"/>
    <property type="match status" value="1"/>
</dbReference>
<keyword evidence="11" id="KW-0051">Antiviral defense</keyword>
<protein>
    <recommendedName>
        <fullName evidence="3">CRISPR system single-strand-specific deoxyribonuclease Cas10/Csm1 (subtype III-A)</fullName>
    </recommendedName>
    <alternativeName>
        <fullName evidence="12">Cyclic oligoadenylate synthase</fullName>
    </alternativeName>
</protein>
<keyword evidence="4" id="KW-0808">Transferase</keyword>
<dbReference type="GO" id="GO:0016740">
    <property type="term" value="F:transferase activity"/>
    <property type="evidence" value="ECO:0007669"/>
    <property type="project" value="UniProtKB-KW"/>
</dbReference>
<dbReference type="Pfam" id="PF01966">
    <property type="entry name" value="HD"/>
    <property type="match status" value="1"/>
</dbReference>
<comment type="cofactor">
    <cofactor evidence="1">
        <name>a divalent metal cation</name>
        <dbReference type="ChEBI" id="CHEBI:60240"/>
    </cofactor>
</comment>